<feature type="transmembrane region" description="Helical" evidence="1">
    <location>
        <begin position="9"/>
        <end position="30"/>
    </location>
</feature>
<evidence type="ECO:0000256" key="1">
    <source>
        <dbReference type="SAM" id="Phobius"/>
    </source>
</evidence>
<evidence type="ECO:0000313" key="2">
    <source>
        <dbReference type="EMBL" id="KKK96905.1"/>
    </source>
</evidence>
<organism evidence="2">
    <name type="scientific">marine sediment metagenome</name>
    <dbReference type="NCBI Taxonomy" id="412755"/>
    <lineage>
        <taxon>unclassified sequences</taxon>
        <taxon>metagenomes</taxon>
        <taxon>ecological metagenomes</taxon>
    </lineage>
</organism>
<reference evidence="2" key="1">
    <citation type="journal article" date="2015" name="Nature">
        <title>Complex archaea that bridge the gap between prokaryotes and eukaryotes.</title>
        <authorList>
            <person name="Spang A."/>
            <person name="Saw J.H."/>
            <person name="Jorgensen S.L."/>
            <person name="Zaremba-Niedzwiedzka K."/>
            <person name="Martijn J."/>
            <person name="Lind A.E."/>
            <person name="van Eijk R."/>
            <person name="Schleper C."/>
            <person name="Guy L."/>
            <person name="Ettema T.J."/>
        </authorList>
    </citation>
    <scope>NUCLEOTIDE SEQUENCE</scope>
</reference>
<keyword evidence="1" id="KW-0812">Transmembrane</keyword>
<dbReference type="AlphaFoldDB" id="A0A0F9AF59"/>
<keyword evidence="1" id="KW-1133">Transmembrane helix</keyword>
<feature type="transmembrane region" description="Helical" evidence="1">
    <location>
        <begin position="248"/>
        <end position="270"/>
    </location>
</feature>
<sequence>MKWQDVKKYLIGSSVGIVVLFSALFLLTGFDYTYSGDIVCGETCESYINVTTTYWRICFAGYENTKYENETLFKKRSRSRTLHVNMDNVDNIISTEPRIEVDWLVPTYGKKWRPIKDGDCWDRKKINKIKLVGHKKEWQDVKWSFEVGDYVEIDPFWLSGIEVGDKVVKELCNPVNKTWTDEIPHNKICTNCYNTTNMEEIVVGTHCNATLSSGDIKVEYDNFTTSNAQLNYTYEPDTYVQSATARSLLSLTILFFALAVLIGLIGMFMIMSGNSFRDLF</sequence>
<name>A0A0F9AF59_9ZZZZ</name>
<comment type="caution">
    <text evidence="2">The sequence shown here is derived from an EMBL/GenBank/DDBJ whole genome shotgun (WGS) entry which is preliminary data.</text>
</comment>
<keyword evidence="1" id="KW-0472">Membrane</keyword>
<proteinExistence type="predicted"/>
<accession>A0A0F9AF59</accession>
<dbReference type="EMBL" id="LAZR01046280">
    <property type="protein sequence ID" value="KKK96905.1"/>
    <property type="molecule type" value="Genomic_DNA"/>
</dbReference>
<gene>
    <name evidence="2" type="ORF">LCGC14_2658080</name>
</gene>
<protein>
    <submittedName>
        <fullName evidence="2">Uncharacterized protein</fullName>
    </submittedName>
</protein>